<evidence type="ECO:0000259" key="7">
    <source>
        <dbReference type="PROSITE" id="PS50066"/>
    </source>
</evidence>
<proteinExistence type="predicted"/>
<dbReference type="SMART" id="SM00432">
    <property type="entry name" value="MADS"/>
    <property type="match status" value="1"/>
</dbReference>
<evidence type="ECO:0000256" key="4">
    <source>
        <dbReference type="ARBA" id="ARBA00023163"/>
    </source>
</evidence>
<name>A0A314UTB8_PRUYE</name>
<dbReference type="OrthoDB" id="1896642at2759"/>
<dbReference type="GO" id="GO:0046983">
    <property type="term" value="F:protein dimerization activity"/>
    <property type="evidence" value="ECO:0007669"/>
    <property type="project" value="InterPro"/>
</dbReference>
<dbReference type="SUPFAM" id="SSF55455">
    <property type="entry name" value="SRF-like"/>
    <property type="match status" value="1"/>
</dbReference>
<evidence type="ECO:0000313" key="8">
    <source>
        <dbReference type="EMBL" id="PQM40757.1"/>
    </source>
</evidence>
<comment type="caution">
    <text evidence="8">The sequence shown here is derived from an EMBL/GenBank/DDBJ whole genome shotgun (WGS) entry which is preliminary data.</text>
</comment>
<comment type="subcellular location">
    <subcellularLocation>
        <location evidence="1">Nucleus</location>
    </subcellularLocation>
</comment>
<evidence type="ECO:0000256" key="5">
    <source>
        <dbReference type="ARBA" id="ARBA00023242"/>
    </source>
</evidence>
<dbReference type="InterPro" id="IPR002100">
    <property type="entry name" value="TF_MADSbox"/>
</dbReference>
<keyword evidence="9" id="KW-1185">Reference proteome</keyword>
<feature type="domain" description="MADS-box" evidence="7">
    <location>
        <begin position="1"/>
        <end position="52"/>
    </location>
</feature>
<dbReference type="GO" id="GO:0000978">
    <property type="term" value="F:RNA polymerase II cis-regulatory region sequence-specific DNA binding"/>
    <property type="evidence" value="ECO:0007669"/>
    <property type="project" value="TreeGrafter"/>
</dbReference>
<evidence type="ECO:0000256" key="6">
    <source>
        <dbReference type="SAM" id="MobiDB-lite"/>
    </source>
</evidence>
<protein>
    <submittedName>
        <fullName evidence="8">Agamous-like MADS-box protein AGL62</fullName>
    </submittedName>
</protein>
<evidence type="ECO:0000256" key="1">
    <source>
        <dbReference type="ARBA" id="ARBA00004123"/>
    </source>
</evidence>
<keyword evidence="5" id="KW-0539">Nucleus</keyword>
<keyword evidence="4" id="KW-0804">Transcription</keyword>
<dbReference type="PANTHER" id="PTHR11945:SF629">
    <property type="entry name" value="OS02G0164450 PROTEIN"/>
    <property type="match status" value="1"/>
</dbReference>
<keyword evidence="2" id="KW-0805">Transcription regulation</keyword>
<dbReference type="Proteomes" id="UP000250321">
    <property type="component" value="Unassembled WGS sequence"/>
</dbReference>
<dbReference type="AlphaFoldDB" id="A0A314UTB8"/>
<evidence type="ECO:0000313" key="9">
    <source>
        <dbReference type="Proteomes" id="UP000250321"/>
    </source>
</evidence>
<dbReference type="PANTHER" id="PTHR11945">
    <property type="entry name" value="MADS BOX PROTEIN"/>
    <property type="match status" value="1"/>
</dbReference>
<reference evidence="8 9" key="1">
    <citation type="submission" date="2018-02" db="EMBL/GenBank/DDBJ databases">
        <title>Draft genome of wild Prunus yedoensis var. nudiflora.</title>
        <authorList>
            <person name="Baek S."/>
            <person name="Kim J.-H."/>
            <person name="Choi K."/>
            <person name="Kim G.-B."/>
            <person name="Cho A."/>
            <person name="Jang H."/>
            <person name="Shin C.-H."/>
            <person name="Yu H.-J."/>
            <person name="Mun J.-H."/>
        </authorList>
    </citation>
    <scope>NUCLEOTIDE SEQUENCE [LARGE SCALE GENOMIC DNA]</scope>
    <source>
        <strain evidence="9">cv. Jeju island</strain>
        <tissue evidence="8">Leaf</tissue>
    </source>
</reference>
<organism evidence="8 9">
    <name type="scientific">Prunus yedoensis var. nudiflora</name>
    <dbReference type="NCBI Taxonomy" id="2094558"/>
    <lineage>
        <taxon>Eukaryota</taxon>
        <taxon>Viridiplantae</taxon>
        <taxon>Streptophyta</taxon>
        <taxon>Embryophyta</taxon>
        <taxon>Tracheophyta</taxon>
        <taxon>Spermatophyta</taxon>
        <taxon>Magnoliopsida</taxon>
        <taxon>eudicotyledons</taxon>
        <taxon>Gunneridae</taxon>
        <taxon>Pentapetalae</taxon>
        <taxon>rosids</taxon>
        <taxon>fabids</taxon>
        <taxon>Rosales</taxon>
        <taxon>Rosaceae</taxon>
        <taxon>Amygdaloideae</taxon>
        <taxon>Amygdaleae</taxon>
        <taxon>Prunus</taxon>
    </lineage>
</organism>
<feature type="region of interest" description="Disordered" evidence="6">
    <location>
        <begin position="71"/>
        <end position="103"/>
    </location>
</feature>
<dbReference type="PROSITE" id="PS50066">
    <property type="entry name" value="MADS_BOX_2"/>
    <property type="match status" value="1"/>
</dbReference>
<dbReference type="GO" id="GO:0000981">
    <property type="term" value="F:DNA-binding transcription factor activity, RNA polymerase II-specific"/>
    <property type="evidence" value="ECO:0007669"/>
    <property type="project" value="TreeGrafter"/>
</dbReference>
<sequence length="166" mass="18966">MGRRKMNMKATFSKRRKGLFREAANVSASSGSEMAVIVLSSDNKPYVFGNPSADSVLDRFLSEQDSCTLDLEEVEDEDEDEEEEEDDDDNYEGNQEEDDIDDIDMEKLQVLLDKHKPNKHAGVDELKKYKAYVEGIKKRVERKMDSLGIKLDNSSEIGYAREETDQ</sequence>
<dbReference type="EMBL" id="PJQY01003033">
    <property type="protein sequence ID" value="PQM40757.1"/>
    <property type="molecule type" value="Genomic_DNA"/>
</dbReference>
<dbReference type="InterPro" id="IPR036879">
    <property type="entry name" value="TF_MADSbox_sf"/>
</dbReference>
<dbReference type="Pfam" id="PF00319">
    <property type="entry name" value="SRF-TF"/>
    <property type="match status" value="1"/>
</dbReference>
<keyword evidence="3" id="KW-0238">DNA-binding</keyword>
<evidence type="ECO:0000256" key="2">
    <source>
        <dbReference type="ARBA" id="ARBA00023015"/>
    </source>
</evidence>
<dbReference type="Gene3D" id="3.40.1810.10">
    <property type="entry name" value="Transcription factor, MADS-box"/>
    <property type="match status" value="1"/>
</dbReference>
<accession>A0A314UTB8</accession>
<gene>
    <name evidence="8" type="ORF">Pyn_22104</name>
</gene>
<dbReference type="GO" id="GO:0005634">
    <property type="term" value="C:nucleus"/>
    <property type="evidence" value="ECO:0007669"/>
    <property type="project" value="UniProtKB-SubCell"/>
</dbReference>
<evidence type="ECO:0000256" key="3">
    <source>
        <dbReference type="ARBA" id="ARBA00023125"/>
    </source>
</evidence>